<evidence type="ECO:0000313" key="3">
    <source>
        <dbReference type="EMBL" id="ETW96110.1"/>
    </source>
</evidence>
<proteinExistence type="predicted"/>
<feature type="compositionally biased region" description="Pro residues" evidence="1">
    <location>
        <begin position="1"/>
        <end position="16"/>
    </location>
</feature>
<accession>W4LEI2</accession>
<evidence type="ECO:0000313" key="4">
    <source>
        <dbReference type="Proteomes" id="UP000019140"/>
    </source>
</evidence>
<dbReference type="EMBL" id="AZHX01002227">
    <property type="protein sequence ID" value="ETW96110.1"/>
    <property type="molecule type" value="Genomic_DNA"/>
</dbReference>
<dbReference type="Proteomes" id="UP000019140">
    <property type="component" value="Unassembled WGS sequence"/>
</dbReference>
<evidence type="ECO:0000256" key="1">
    <source>
        <dbReference type="SAM" id="MobiDB-lite"/>
    </source>
</evidence>
<evidence type="ECO:0000259" key="2">
    <source>
        <dbReference type="Pfam" id="PF17803"/>
    </source>
</evidence>
<comment type="caution">
    <text evidence="3">The sequence shown here is derived from an EMBL/GenBank/DDBJ whole genome shotgun (WGS) entry which is preliminary data.</text>
</comment>
<dbReference type="InterPro" id="IPR040853">
    <property type="entry name" value="RapA2_cadherin-like"/>
</dbReference>
<dbReference type="Pfam" id="PF17803">
    <property type="entry name" value="Cadherin_4"/>
    <property type="match status" value="1"/>
</dbReference>
<dbReference type="HOGENOM" id="CLU_2643604_0_0_7"/>
<reference evidence="3 4" key="1">
    <citation type="journal article" date="2014" name="Nature">
        <title>An environmental bacterial taxon with a large and distinct metabolic repertoire.</title>
        <authorList>
            <person name="Wilson M.C."/>
            <person name="Mori T."/>
            <person name="Ruckert C."/>
            <person name="Uria A.R."/>
            <person name="Helf M.J."/>
            <person name="Takada K."/>
            <person name="Gernert C."/>
            <person name="Steffens U.A."/>
            <person name="Heycke N."/>
            <person name="Schmitt S."/>
            <person name="Rinke C."/>
            <person name="Helfrich E.J."/>
            <person name="Brachmann A.O."/>
            <person name="Gurgui C."/>
            <person name="Wakimoto T."/>
            <person name="Kracht M."/>
            <person name="Crusemann M."/>
            <person name="Hentschel U."/>
            <person name="Abe I."/>
            <person name="Matsunaga S."/>
            <person name="Kalinowski J."/>
            <person name="Takeyama H."/>
            <person name="Piel J."/>
        </authorList>
    </citation>
    <scope>NUCLEOTIDE SEQUENCE [LARGE SCALE GENOMIC DNA]</scope>
    <source>
        <strain evidence="4">TSY2</strain>
    </source>
</reference>
<feature type="compositionally biased region" description="Low complexity" evidence="1">
    <location>
        <begin position="27"/>
        <end position="47"/>
    </location>
</feature>
<gene>
    <name evidence="3" type="ORF">ETSY2_47020</name>
</gene>
<dbReference type="AlphaFoldDB" id="W4LEI2"/>
<feature type="non-terminal residue" evidence="3">
    <location>
        <position position="1"/>
    </location>
</feature>
<feature type="domain" description="RapA2 cadherin-like" evidence="2">
    <location>
        <begin position="35"/>
        <end position="76"/>
    </location>
</feature>
<feature type="region of interest" description="Disordered" evidence="1">
    <location>
        <begin position="1"/>
        <end position="48"/>
    </location>
</feature>
<name>W4LEI2_9BACT</name>
<keyword evidence="4" id="KW-1185">Reference proteome</keyword>
<protein>
    <recommendedName>
        <fullName evidence="2">RapA2 cadherin-like domain-containing protein</fullName>
    </recommendedName>
</protein>
<organism evidence="3 4">
    <name type="scientific">Candidatus Entotheonella gemina</name>
    <dbReference type="NCBI Taxonomy" id="1429439"/>
    <lineage>
        <taxon>Bacteria</taxon>
        <taxon>Pseudomonadati</taxon>
        <taxon>Nitrospinota/Tectimicrobiota group</taxon>
        <taxon>Candidatus Tectimicrobiota</taxon>
        <taxon>Candidatus Entotheonellia</taxon>
        <taxon>Candidatus Entotheonellales</taxon>
        <taxon>Candidatus Entotheonellaceae</taxon>
        <taxon>Candidatus Entotheonella</taxon>
    </lineage>
</organism>
<sequence length="76" mass="7353">TAPPPLPSEPDDPAPSAPVSGEPSPDASESGPVPAAAPPVAHADSAATRPGTAVVIPVLANDRDLAGQRLSLSAVT</sequence>